<evidence type="ECO:0000313" key="7">
    <source>
        <dbReference type="EMBL" id="CAG8467257.1"/>
    </source>
</evidence>
<dbReference type="Proteomes" id="UP000789572">
    <property type="component" value="Unassembled WGS sequence"/>
</dbReference>
<protein>
    <submittedName>
        <fullName evidence="7">7179_t:CDS:1</fullName>
    </submittedName>
</protein>
<dbReference type="PROSITE" id="PS00018">
    <property type="entry name" value="EF_HAND_1"/>
    <property type="match status" value="2"/>
</dbReference>
<keyword evidence="4" id="KW-0677">Repeat</keyword>
<dbReference type="EMBL" id="CAJVPJ010000052">
    <property type="protein sequence ID" value="CAG8467257.1"/>
    <property type="molecule type" value="Genomic_DNA"/>
</dbReference>
<comment type="subcellular location">
    <subcellularLocation>
        <location evidence="1">Cytoplasm</location>
    </subcellularLocation>
</comment>
<evidence type="ECO:0000313" key="8">
    <source>
        <dbReference type="Proteomes" id="UP000789572"/>
    </source>
</evidence>
<evidence type="ECO:0000256" key="2">
    <source>
        <dbReference type="ARBA" id="ARBA00022490"/>
    </source>
</evidence>
<keyword evidence="2" id="KW-0963">Cytoplasm</keyword>
<name>A0A9N8VUX7_9GLOM</name>
<dbReference type="Gene3D" id="1.10.238.10">
    <property type="entry name" value="EF-hand"/>
    <property type="match status" value="1"/>
</dbReference>
<keyword evidence="5" id="KW-0106">Calcium</keyword>
<dbReference type="InterPro" id="IPR051426">
    <property type="entry name" value="Peflin/Sorcin_CaBP"/>
</dbReference>
<dbReference type="CDD" id="cd16180">
    <property type="entry name" value="EFh_PEF_Group_I"/>
    <property type="match status" value="1"/>
</dbReference>
<dbReference type="Pfam" id="PF13499">
    <property type="entry name" value="EF-hand_7"/>
    <property type="match status" value="1"/>
</dbReference>
<keyword evidence="3" id="KW-0479">Metal-binding</keyword>
<organism evidence="7 8">
    <name type="scientific">Paraglomus occultum</name>
    <dbReference type="NCBI Taxonomy" id="144539"/>
    <lineage>
        <taxon>Eukaryota</taxon>
        <taxon>Fungi</taxon>
        <taxon>Fungi incertae sedis</taxon>
        <taxon>Mucoromycota</taxon>
        <taxon>Glomeromycotina</taxon>
        <taxon>Glomeromycetes</taxon>
        <taxon>Paraglomerales</taxon>
        <taxon>Paraglomeraceae</taxon>
        <taxon>Paraglomus</taxon>
    </lineage>
</organism>
<dbReference type="InterPro" id="IPR011992">
    <property type="entry name" value="EF-hand-dom_pair"/>
</dbReference>
<dbReference type="PROSITE" id="PS50222">
    <property type="entry name" value="EF_HAND_2"/>
    <property type="match status" value="2"/>
</dbReference>
<feature type="domain" description="EF-hand" evidence="6">
    <location>
        <begin position="46"/>
        <end position="81"/>
    </location>
</feature>
<sequence length="231" mass="26578">MNFGMQEHFGQDLEQDTLPVWVNLENSLYWRKQTQSLSDYKTSYGTSDSQLASYFAAVDVDRSGSITTKELKQGLSNGDWTPFNDDTVQLLFNLFDTDRSGCIGYHEFAGLWRYIEDWRRVFIQVDRNSSGTIEMNELKQALVSFGFNVSDALLFKIIKKYEIRHRASASLKHHQPHGHGHNEVAVNFDNFVQLCVTIRSLTDAFRKVDTDNDGWIQIGYEGMLNLLLTNM</sequence>
<keyword evidence="8" id="KW-1185">Reference proteome</keyword>
<proteinExistence type="predicted"/>
<dbReference type="Pfam" id="PF13202">
    <property type="entry name" value="EF-hand_5"/>
    <property type="match status" value="2"/>
</dbReference>
<dbReference type="SUPFAM" id="SSF47473">
    <property type="entry name" value="EF-hand"/>
    <property type="match status" value="1"/>
</dbReference>
<dbReference type="GO" id="GO:0048306">
    <property type="term" value="F:calcium-dependent protein binding"/>
    <property type="evidence" value="ECO:0007669"/>
    <property type="project" value="UniProtKB-ARBA"/>
</dbReference>
<evidence type="ECO:0000256" key="5">
    <source>
        <dbReference type="ARBA" id="ARBA00022837"/>
    </source>
</evidence>
<evidence type="ECO:0000256" key="3">
    <source>
        <dbReference type="ARBA" id="ARBA00022723"/>
    </source>
</evidence>
<dbReference type="InterPro" id="IPR018247">
    <property type="entry name" value="EF_Hand_1_Ca_BS"/>
</dbReference>
<evidence type="ECO:0000256" key="1">
    <source>
        <dbReference type="ARBA" id="ARBA00004496"/>
    </source>
</evidence>
<dbReference type="GO" id="GO:0005509">
    <property type="term" value="F:calcium ion binding"/>
    <property type="evidence" value="ECO:0007669"/>
    <property type="project" value="InterPro"/>
</dbReference>
<evidence type="ECO:0000256" key="4">
    <source>
        <dbReference type="ARBA" id="ARBA00022737"/>
    </source>
</evidence>
<gene>
    <name evidence="7" type="ORF">POCULU_LOCUS859</name>
</gene>
<dbReference type="SMART" id="SM00054">
    <property type="entry name" value="EFh"/>
    <property type="match status" value="3"/>
</dbReference>
<feature type="domain" description="EF-hand" evidence="6">
    <location>
        <begin position="113"/>
        <end position="148"/>
    </location>
</feature>
<dbReference type="GO" id="GO:0005737">
    <property type="term" value="C:cytoplasm"/>
    <property type="evidence" value="ECO:0007669"/>
    <property type="project" value="UniProtKB-SubCell"/>
</dbReference>
<dbReference type="InterPro" id="IPR002048">
    <property type="entry name" value="EF_hand_dom"/>
</dbReference>
<dbReference type="PANTHER" id="PTHR46212">
    <property type="entry name" value="PEFLIN"/>
    <property type="match status" value="1"/>
</dbReference>
<comment type="caution">
    <text evidence="7">The sequence shown here is derived from an EMBL/GenBank/DDBJ whole genome shotgun (WGS) entry which is preliminary data.</text>
</comment>
<evidence type="ECO:0000259" key="6">
    <source>
        <dbReference type="PROSITE" id="PS50222"/>
    </source>
</evidence>
<dbReference type="PANTHER" id="PTHR46212:SF3">
    <property type="entry name" value="GH27120P"/>
    <property type="match status" value="1"/>
</dbReference>
<reference evidence="7" key="1">
    <citation type="submission" date="2021-06" db="EMBL/GenBank/DDBJ databases">
        <authorList>
            <person name="Kallberg Y."/>
            <person name="Tangrot J."/>
            <person name="Rosling A."/>
        </authorList>
    </citation>
    <scope>NUCLEOTIDE SEQUENCE</scope>
    <source>
        <strain evidence="7">IA702</strain>
    </source>
</reference>
<dbReference type="OrthoDB" id="186625at2759"/>
<dbReference type="AlphaFoldDB" id="A0A9N8VUX7"/>
<accession>A0A9N8VUX7</accession>